<dbReference type="GO" id="GO:0004555">
    <property type="term" value="F:alpha,alpha-trehalase activity"/>
    <property type="evidence" value="ECO:0007669"/>
    <property type="project" value="UniProtKB-EC"/>
</dbReference>
<keyword evidence="7" id="KW-0326">Glycosidase</keyword>
<dbReference type="EC" id="3.2.1.28" evidence="3"/>
<dbReference type="InterPro" id="IPR001661">
    <property type="entry name" value="Glyco_hydro_37"/>
</dbReference>
<dbReference type="AlphaFoldDB" id="A0A3M7PKJ1"/>
<dbReference type="PANTHER" id="PTHR23403:SF1">
    <property type="entry name" value="TREHALASE"/>
    <property type="match status" value="1"/>
</dbReference>
<evidence type="ECO:0000256" key="3">
    <source>
        <dbReference type="ARBA" id="ARBA00012757"/>
    </source>
</evidence>
<dbReference type="SUPFAM" id="SSF48208">
    <property type="entry name" value="Six-hairpin glycosidases"/>
    <property type="match status" value="1"/>
</dbReference>
<evidence type="ECO:0000313" key="7">
    <source>
        <dbReference type="EMBL" id="RMZ99187.1"/>
    </source>
</evidence>
<comment type="catalytic activity">
    <reaction evidence="1">
        <text>alpha,alpha-trehalose + H2O = alpha-D-glucose + beta-D-glucose</text>
        <dbReference type="Rhea" id="RHEA:32675"/>
        <dbReference type="ChEBI" id="CHEBI:15377"/>
        <dbReference type="ChEBI" id="CHEBI:15903"/>
        <dbReference type="ChEBI" id="CHEBI:16551"/>
        <dbReference type="ChEBI" id="CHEBI:17925"/>
        <dbReference type="EC" id="3.2.1.28"/>
    </reaction>
</comment>
<dbReference type="PANTHER" id="PTHR23403">
    <property type="entry name" value="TREHALASE"/>
    <property type="match status" value="1"/>
</dbReference>
<evidence type="ECO:0000256" key="5">
    <source>
        <dbReference type="ARBA" id="ARBA00030473"/>
    </source>
</evidence>
<dbReference type="EMBL" id="REGN01010372">
    <property type="protein sequence ID" value="RMZ99187.1"/>
    <property type="molecule type" value="Genomic_DNA"/>
</dbReference>
<protein>
    <recommendedName>
        <fullName evidence="4">Trehalase</fullName>
        <ecNumber evidence="3">3.2.1.28</ecNumber>
    </recommendedName>
    <alternativeName>
        <fullName evidence="5">Alpha,alpha-trehalase</fullName>
    </alternativeName>
    <alternativeName>
        <fullName evidence="6">Alpha,alpha-trehalose glucohydrolase</fullName>
    </alternativeName>
</protein>
<dbReference type="Gene3D" id="1.50.10.10">
    <property type="match status" value="1"/>
</dbReference>
<evidence type="ECO:0000256" key="1">
    <source>
        <dbReference type="ARBA" id="ARBA00001576"/>
    </source>
</evidence>
<dbReference type="Proteomes" id="UP000276133">
    <property type="component" value="Unassembled WGS sequence"/>
</dbReference>
<name>A0A3M7PKJ1_BRAPC</name>
<organism evidence="7 8">
    <name type="scientific">Brachionus plicatilis</name>
    <name type="common">Marine rotifer</name>
    <name type="synonym">Brachionus muelleri</name>
    <dbReference type="NCBI Taxonomy" id="10195"/>
    <lineage>
        <taxon>Eukaryota</taxon>
        <taxon>Metazoa</taxon>
        <taxon>Spiralia</taxon>
        <taxon>Gnathifera</taxon>
        <taxon>Rotifera</taxon>
        <taxon>Eurotatoria</taxon>
        <taxon>Monogononta</taxon>
        <taxon>Pseudotrocha</taxon>
        <taxon>Ploima</taxon>
        <taxon>Brachionidae</taxon>
        <taxon>Brachionus</taxon>
    </lineage>
</organism>
<keyword evidence="7" id="KW-0378">Hydrolase</keyword>
<evidence type="ECO:0000313" key="8">
    <source>
        <dbReference type="Proteomes" id="UP000276133"/>
    </source>
</evidence>
<dbReference type="InterPro" id="IPR008928">
    <property type="entry name" value="6-hairpin_glycosidase_sf"/>
</dbReference>
<sequence length="107" mass="12063">SNRVSQGLNIAQRFVNTVYCGWKKTMHIYEKYDAQRLGEYGQGGEYVVQEGFGWTNVAMSDGGFLVMGADAISYLTNVLEKKEKTDGETALESTNHIIKDEATFRKR</sequence>
<comment type="caution">
    <text evidence="7">The sequence shown here is derived from an EMBL/GenBank/DDBJ whole genome shotgun (WGS) entry which is preliminary data.</text>
</comment>
<dbReference type="InterPro" id="IPR012341">
    <property type="entry name" value="6hp_glycosidase-like_sf"/>
</dbReference>
<reference evidence="7 8" key="1">
    <citation type="journal article" date="2018" name="Sci. Rep.">
        <title>Genomic signatures of local adaptation to the degree of environmental predictability in rotifers.</title>
        <authorList>
            <person name="Franch-Gras L."/>
            <person name="Hahn C."/>
            <person name="Garcia-Roger E.M."/>
            <person name="Carmona M.J."/>
            <person name="Serra M."/>
            <person name="Gomez A."/>
        </authorList>
    </citation>
    <scope>NUCLEOTIDE SEQUENCE [LARGE SCALE GENOMIC DNA]</scope>
    <source>
        <strain evidence="7">HYR1</strain>
    </source>
</reference>
<dbReference type="GO" id="GO:0005993">
    <property type="term" value="P:trehalose catabolic process"/>
    <property type="evidence" value="ECO:0007669"/>
    <property type="project" value="TreeGrafter"/>
</dbReference>
<comment type="similarity">
    <text evidence="2">Belongs to the glycosyl hydrolase 37 family.</text>
</comment>
<feature type="non-terminal residue" evidence="7">
    <location>
        <position position="1"/>
    </location>
</feature>
<dbReference type="Pfam" id="PF01204">
    <property type="entry name" value="Trehalase"/>
    <property type="match status" value="1"/>
</dbReference>
<accession>A0A3M7PKJ1</accession>
<evidence type="ECO:0000256" key="6">
    <source>
        <dbReference type="ARBA" id="ARBA00031637"/>
    </source>
</evidence>
<keyword evidence="8" id="KW-1185">Reference proteome</keyword>
<proteinExistence type="inferred from homology"/>
<evidence type="ECO:0000256" key="2">
    <source>
        <dbReference type="ARBA" id="ARBA00005615"/>
    </source>
</evidence>
<dbReference type="STRING" id="10195.A0A3M7PKJ1"/>
<evidence type="ECO:0000256" key="4">
    <source>
        <dbReference type="ARBA" id="ARBA00019905"/>
    </source>
</evidence>
<dbReference type="OrthoDB" id="6704513at2759"/>
<gene>
    <name evidence="7" type="ORF">BpHYR1_047085</name>
</gene>